<keyword evidence="1" id="KW-0732">Signal</keyword>
<accession>A0ABQ7C8M7</accession>
<dbReference type="Proteomes" id="UP000266723">
    <property type="component" value="Unassembled WGS sequence"/>
</dbReference>
<gene>
    <name evidence="3" type="ORF">DY000_02004355</name>
</gene>
<feature type="signal peptide" evidence="1">
    <location>
        <begin position="1"/>
        <end position="23"/>
    </location>
</feature>
<dbReference type="InterPro" id="IPR014756">
    <property type="entry name" value="Ig_E-set"/>
</dbReference>
<dbReference type="PANTHER" id="PTHR11306">
    <property type="entry name" value="NIEMANN PICK TYPE C2 PROTEIN NPC2-RELATED"/>
    <property type="match status" value="1"/>
</dbReference>
<dbReference type="EMBL" id="QGKV02000832">
    <property type="protein sequence ID" value="KAF3548394.1"/>
    <property type="molecule type" value="Genomic_DNA"/>
</dbReference>
<dbReference type="PANTHER" id="PTHR11306:SF35">
    <property type="entry name" value="MD-2-RELATED LIPID-RECOGNITION PROTEIN ROSY1"/>
    <property type="match status" value="1"/>
</dbReference>
<organism evidence="3 4">
    <name type="scientific">Brassica cretica</name>
    <name type="common">Mustard</name>
    <dbReference type="NCBI Taxonomy" id="69181"/>
    <lineage>
        <taxon>Eukaryota</taxon>
        <taxon>Viridiplantae</taxon>
        <taxon>Streptophyta</taxon>
        <taxon>Embryophyta</taxon>
        <taxon>Tracheophyta</taxon>
        <taxon>Spermatophyta</taxon>
        <taxon>Magnoliopsida</taxon>
        <taxon>eudicotyledons</taxon>
        <taxon>Gunneridae</taxon>
        <taxon>Pentapetalae</taxon>
        <taxon>rosids</taxon>
        <taxon>malvids</taxon>
        <taxon>Brassicales</taxon>
        <taxon>Brassicaceae</taxon>
        <taxon>Brassiceae</taxon>
        <taxon>Brassica</taxon>
    </lineage>
</organism>
<sequence length="209" mass="23606">MPHSQPLFLLLLVSLFFLPAALGSRLFTPCNQTQYYPFYVETVEIYPHPINRSGNGEIWVTGYTGVIPDEATVVVNVSAPRSIRPYVSIKTFPICDTMACPVRPGPFDYRGLKFSMNVRNAFIPKELNSVINTVTLSIKVEQEPIMCVVFSLYVLGRRPQLTKPAKSKRGGHVFKVEPVHERSPSVKEEWSVAKAPRYLFPNLFTERAS</sequence>
<evidence type="ECO:0000259" key="2">
    <source>
        <dbReference type="SMART" id="SM00737"/>
    </source>
</evidence>
<evidence type="ECO:0000256" key="1">
    <source>
        <dbReference type="SAM" id="SignalP"/>
    </source>
</evidence>
<evidence type="ECO:0000313" key="3">
    <source>
        <dbReference type="EMBL" id="KAF3548394.1"/>
    </source>
</evidence>
<dbReference type="InterPro" id="IPR003172">
    <property type="entry name" value="ML_dom"/>
</dbReference>
<dbReference type="SMART" id="SM00737">
    <property type="entry name" value="ML"/>
    <property type="match status" value="1"/>
</dbReference>
<dbReference type="SUPFAM" id="SSF81296">
    <property type="entry name" value="E set domains"/>
    <property type="match status" value="1"/>
</dbReference>
<name>A0ABQ7C8M7_BRACR</name>
<comment type="caution">
    <text evidence="3">The sequence shown here is derived from an EMBL/GenBank/DDBJ whole genome shotgun (WGS) entry which is preliminary data.</text>
</comment>
<protein>
    <recommendedName>
        <fullName evidence="2">MD-2-related lipid-recognition domain-containing protein</fullName>
    </recommendedName>
</protein>
<dbReference type="InterPro" id="IPR039670">
    <property type="entry name" value="NPC2-like"/>
</dbReference>
<feature type="domain" description="MD-2-related lipid-recognition" evidence="2">
    <location>
        <begin position="27"/>
        <end position="152"/>
    </location>
</feature>
<evidence type="ECO:0000313" key="4">
    <source>
        <dbReference type="Proteomes" id="UP000266723"/>
    </source>
</evidence>
<proteinExistence type="predicted"/>
<feature type="chain" id="PRO_5045480555" description="MD-2-related lipid-recognition domain-containing protein" evidence="1">
    <location>
        <begin position="24"/>
        <end position="209"/>
    </location>
</feature>
<keyword evidence="4" id="KW-1185">Reference proteome</keyword>
<reference evidence="3 4" key="1">
    <citation type="journal article" date="2020" name="BMC Genomics">
        <title>Intraspecific diversification of the crop wild relative Brassica cretica Lam. using demographic model selection.</title>
        <authorList>
            <person name="Kioukis A."/>
            <person name="Michalopoulou V.A."/>
            <person name="Briers L."/>
            <person name="Pirintsos S."/>
            <person name="Studholme D.J."/>
            <person name="Pavlidis P."/>
            <person name="Sarris P.F."/>
        </authorList>
    </citation>
    <scope>NUCLEOTIDE SEQUENCE [LARGE SCALE GENOMIC DNA]</scope>
    <source>
        <strain evidence="4">cv. PFS-1207/04</strain>
    </source>
</reference>